<feature type="domain" description="INO80 complex subunit B-like conserved region" evidence="2">
    <location>
        <begin position="632"/>
        <end position="759"/>
    </location>
</feature>
<feature type="compositionally biased region" description="Basic residues" evidence="1">
    <location>
        <begin position="663"/>
        <end position="674"/>
    </location>
</feature>
<feature type="compositionally biased region" description="Pro residues" evidence="1">
    <location>
        <begin position="403"/>
        <end position="415"/>
    </location>
</feature>
<name>A0A8H5AZP0_9AGAR</name>
<evidence type="ECO:0000313" key="3">
    <source>
        <dbReference type="EMBL" id="KAF5313591.1"/>
    </source>
</evidence>
<dbReference type="PANTHER" id="PTHR48125:SF10">
    <property type="entry name" value="OS12G0136300 PROTEIN"/>
    <property type="match status" value="1"/>
</dbReference>
<feature type="compositionally biased region" description="Basic and acidic residues" evidence="1">
    <location>
        <begin position="105"/>
        <end position="138"/>
    </location>
</feature>
<dbReference type="Pfam" id="PF04795">
    <property type="entry name" value="PAPA-1"/>
    <property type="match status" value="1"/>
</dbReference>
<dbReference type="Proteomes" id="UP000541558">
    <property type="component" value="Unassembled WGS sequence"/>
</dbReference>
<feature type="region of interest" description="Disordered" evidence="1">
    <location>
        <begin position="636"/>
        <end position="741"/>
    </location>
</feature>
<sequence length="861" mass="91159">MPPRRQTRASLSAAAPPSSTARRTGSNTNTNNADVTVTPRRTARAAAARAAINIDMQLESSEEEEDSEDSEESGDEDEDEDEEEDSGGKGKGRTTRGRGAPAWPETRRQAPKGRDVKVTAPKGKEKEKEKGKAKDRAKGKGKGGGRTAVVTRGGAAGIKRVVSSSGGDDAQSDEDEDEDDEDKKEEEDSTTDGSDMYNHEEEYMPRPKDRSTWPKTARTLEAQLAQERRIGGEYQKYMEYSRRRLARSEAKAKASKARMDAANKQAKANAGPSASAVEAGKEKETGWSAKEPPSTREWIERVQENKREIEKRRREGAAGASSSPSANLPAAAPASVSAGPMMGIESISGTGVSAGPPTSRGRAAARGFMGANVPVSMPAPPPVAASLPSASQASAAPSAVLPSAPPTAPAAPPEPKGGALRIKLKLPANGGAGAEGSGSGSGSSSRAGGSTKGNASVGARSTAKGRAGASIPKRGPMAQRGATRAFVGRGRRVAFPQDEEEEDSEEDDEDDDREEEEGDEDEEDGEGDEDDDVDVDVDVEGDAERDVDVDVDVESEDVEGEITFYRNVDVESEDSEDDDSEGGGKDRPARPLTTRQAVLASMVDSSHVSLDGAAIAGSGAGGRRKKQLTEMEMKLRREETARKRKNLSEKKLEDEKAETINRLLKKQTRPRARRTNTTDSVGTGSVTPVGRAGKARGPAPGGSRLKAATGDEPDEDGEEELVEGEEGEGEEWEDEGVRDEPKPTWVRWVSRVVNVPEQAPAAPASADSMEVDGAAVQALERRMVLSLSLPSLLVQGVEAGKTGKRGGGEEAMEVDGEAGRAPRVEGCAVEGCGEKRKYRLVRDWTRGACGMGHLKILEGMV</sequence>
<feature type="compositionally biased region" description="Low complexity" evidence="1">
    <location>
        <begin position="688"/>
        <end position="704"/>
    </location>
</feature>
<dbReference type="PANTHER" id="PTHR48125">
    <property type="entry name" value="LP07818P1"/>
    <property type="match status" value="1"/>
</dbReference>
<feature type="compositionally biased region" description="Low complexity" evidence="1">
    <location>
        <begin position="384"/>
        <end position="402"/>
    </location>
</feature>
<dbReference type="OrthoDB" id="2021186at2759"/>
<feature type="compositionally biased region" description="Acidic residues" evidence="1">
    <location>
        <begin position="170"/>
        <end position="190"/>
    </location>
</feature>
<dbReference type="GO" id="GO:0031011">
    <property type="term" value="C:Ino80 complex"/>
    <property type="evidence" value="ECO:0007669"/>
    <property type="project" value="InterPro"/>
</dbReference>
<organism evidence="3 4">
    <name type="scientific">Ephemerocybe angulata</name>
    <dbReference type="NCBI Taxonomy" id="980116"/>
    <lineage>
        <taxon>Eukaryota</taxon>
        <taxon>Fungi</taxon>
        <taxon>Dikarya</taxon>
        <taxon>Basidiomycota</taxon>
        <taxon>Agaricomycotina</taxon>
        <taxon>Agaricomycetes</taxon>
        <taxon>Agaricomycetidae</taxon>
        <taxon>Agaricales</taxon>
        <taxon>Agaricineae</taxon>
        <taxon>Psathyrellaceae</taxon>
        <taxon>Ephemerocybe</taxon>
    </lineage>
</organism>
<feature type="region of interest" description="Disordered" evidence="1">
    <location>
        <begin position="242"/>
        <end position="594"/>
    </location>
</feature>
<feature type="compositionally biased region" description="Basic and acidic residues" evidence="1">
    <location>
        <begin position="293"/>
        <end position="316"/>
    </location>
</feature>
<dbReference type="AlphaFoldDB" id="A0A8H5AZP0"/>
<feature type="compositionally biased region" description="Acidic residues" evidence="1">
    <location>
        <begin position="549"/>
        <end position="560"/>
    </location>
</feature>
<feature type="compositionally biased region" description="Low complexity" evidence="1">
    <location>
        <begin position="8"/>
        <end position="51"/>
    </location>
</feature>
<feature type="compositionally biased region" description="Basic and acidic residues" evidence="1">
    <location>
        <begin position="636"/>
        <end position="659"/>
    </location>
</feature>
<dbReference type="SMART" id="SM01406">
    <property type="entry name" value="PAPA-1"/>
    <property type="match status" value="1"/>
</dbReference>
<feature type="compositionally biased region" description="Polar residues" evidence="1">
    <location>
        <begin position="675"/>
        <end position="686"/>
    </location>
</feature>
<feature type="compositionally biased region" description="Acidic residues" evidence="1">
    <location>
        <begin position="570"/>
        <end position="581"/>
    </location>
</feature>
<proteinExistence type="predicted"/>
<reference evidence="3 4" key="1">
    <citation type="journal article" date="2020" name="ISME J.">
        <title>Uncovering the hidden diversity of litter-decomposition mechanisms in mushroom-forming fungi.</title>
        <authorList>
            <person name="Floudas D."/>
            <person name="Bentzer J."/>
            <person name="Ahren D."/>
            <person name="Johansson T."/>
            <person name="Persson P."/>
            <person name="Tunlid A."/>
        </authorList>
    </citation>
    <scope>NUCLEOTIDE SEQUENCE [LARGE SCALE GENOMIC DNA]</scope>
    <source>
        <strain evidence="3 4">CBS 175.51</strain>
    </source>
</reference>
<evidence type="ECO:0000259" key="2">
    <source>
        <dbReference type="SMART" id="SM01406"/>
    </source>
</evidence>
<keyword evidence="4" id="KW-1185">Reference proteome</keyword>
<accession>A0A8H5AZP0</accession>
<feature type="compositionally biased region" description="Gly residues" evidence="1">
    <location>
        <begin position="430"/>
        <end position="441"/>
    </location>
</feature>
<feature type="compositionally biased region" description="Low complexity" evidence="1">
    <location>
        <begin position="360"/>
        <end position="376"/>
    </location>
</feature>
<feature type="compositionally biased region" description="Acidic residues" evidence="1">
    <location>
        <begin position="60"/>
        <end position="85"/>
    </location>
</feature>
<feature type="compositionally biased region" description="Acidic residues" evidence="1">
    <location>
        <begin position="497"/>
        <end position="541"/>
    </location>
</feature>
<feature type="compositionally biased region" description="Basic and acidic residues" evidence="1">
    <location>
        <begin position="197"/>
        <end position="212"/>
    </location>
</feature>
<comment type="caution">
    <text evidence="3">The sequence shown here is derived from an EMBL/GenBank/DDBJ whole genome shotgun (WGS) entry which is preliminary data.</text>
</comment>
<feature type="compositionally biased region" description="Acidic residues" evidence="1">
    <location>
        <begin position="711"/>
        <end position="737"/>
    </location>
</feature>
<feature type="compositionally biased region" description="Low complexity" evidence="1">
    <location>
        <begin position="317"/>
        <end position="340"/>
    </location>
</feature>
<dbReference type="InterPro" id="IPR006880">
    <property type="entry name" value="INO80B_C"/>
</dbReference>
<feature type="compositionally biased region" description="Basic and acidic residues" evidence="1">
    <location>
        <begin position="242"/>
        <end position="261"/>
    </location>
</feature>
<feature type="region of interest" description="Disordered" evidence="1">
    <location>
        <begin position="1"/>
        <end position="216"/>
    </location>
</feature>
<gene>
    <name evidence="3" type="ORF">D9611_010132</name>
</gene>
<protein>
    <recommendedName>
        <fullName evidence="2">INO80 complex subunit B-like conserved region domain-containing protein</fullName>
    </recommendedName>
</protein>
<evidence type="ECO:0000313" key="4">
    <source>
        <dbReference type="Proteomes" id="UP000541558"/>
    </source>
</evidence>
<dbReference type="EMBL" id="JAACJK010000223">
    <property type="protein sequence ID" value="KAF5313591.1"/>
    <property type="molecule type" value="Genomic_DNA"/>
</dbReference>
<evidence type="ECO:0000256" key="1">
    <source>
        <dbReference type="SAM" id="MobiDB-lite"/>
    </source>
</evidence>